<comment type="similarity">
    <text evidence="2 7">Belongs to the FKBP-type PPIase family.</text>
</comment>
<dbReference type="Proteomes" id="UP000295357">
    <property type="component" value="Unassembled WGS sequence"/>
</dbReference>
<proteinExistence type="inferred from homology"/>
<evidence type="ECO:0000313" key="9">
    <source>
        <dbReference type="EMBL" id="TDP12860.1"/>
    </source>
</evidence>
<protein>
    <recommendedName>
        <fullName evidence="7">Peptidyl-prolyl cis-trans isomerase</fullName>
        <ecNumber evidence="7">5.2.1.8</ecNumber>
    </recommendedName>
</protein>
<evidence type="ECO:0000256" key="4">
    <source>
        <dbReference type="ARBA" id="ARBA00023235"/>
    </source>
</evidence>
<evidence type="ECO:0000313" key="10">
    <source>
        <dbReference type="Proteomes" id="UP000295357"/>
    </source>
</evidence>
<evidence type="ECO:0000259" key="8">
    <source>
        <dbReference type="PROSITE" id="PS50059"/>
    </source>
</evidence>
<evidence type="ECO:0000256" key="6">
    <source>
        <dbReference type="PROSITE-ProRule" id="PRU00277"/>
    </source>
</evidence>
<gene>
    <name evidence="9" type="ORF">DFR39_101334</name>
</gene>
<keyword evidence="4 6" id="KW-0413">Isomerase</keyword>
<dbReference type="Gene3D" id="3.10.50.40">
    <property type="match status" value="1"/>
</dbReference>
<organism evidence="9 10">
    <name type="scientific">Roseateles asaccharophilus</name>
    <dbReference type="NCBI Taxonomy" id="582607"/>
    <lineage>
        <taxon>Bacteria</taxon>
        <taxon>Pseudomonadati</taxon>
        <taxon>Pseudomonadota</taxon>
        <taxon>Betaproteobacteria</taxon>
        <taxon>Burkholderiales</taxon>
        <taxon>Sphaerotilaceae</taxon>
        <taxon>Roseateles</taxon>
    </lineage>
</organism>
<dbReference type="Pfam" id="PF00254">
    <property type="entry name" value="FKBP_C"/>
    <property type="match status" value="1"/>
</dbReference>
<sequence>MGPHLKIFPEYPQTMNSAASRRRLLLTLGSAALLGLSACGGGGGGGNGELGVSWAEVSGSNTVTALKTTDTLAGTGAEASNGKRLTVHYTGWLYDQRVAGTQKGAQFDSSVGKTPFGFTLGAGQVIKGWDQGFSGMKVGGKRTLLIPASLGYGAQGAGAAIPANAALIFEVELVSVQ</sequence>
<dbReference type="EMBL" id="SNXE01000001">
    <property type="protein sequence ID" value="TDP12860.1"/>
    <property type="molecule type" value="Genomic_DNA"/>
</dbReference>
<evidence type="ECO:0000256" key="7">
    <source>
        <dbReference type="RuleBase" id="RU003915"/>
    </source>
</evidence>
<comment type="catalytic activity">
    <reaction evidence="1 6 7">
        <text>[protein]-peptidylproline (omega=180) = [protein]-peptidylproline (omega=0)</text>
        <dbReference type="Rhea" id="RHEA:16237"/>
        <dbReference type="Rhea" id="RHEA-COMP:10747"/>
        <dbReference type="Rhea" id="RHEA-COMP:10748"/>
        <dbReference type="ChEBI" id="CHEBI:83833"/>
        <dbReference type="ChEBI" id="CHEBI:83834"/>
        <dbReference type="EC" id="5.2.1.8"/>
    </reaction>
</comment>
<reference evidence="9 10" key="1">
    <citation type="submission" date="2019-03" db="EMBL/GenBank/DDBJ databases">
        <title>Genomic Encyclopedia of Type Strains, Phase IV (KMG-IV): sequencing the most valuable type-strain genomes for metagenomic binning, comparative biology and taxonomic classification.</title>
        <authorList>
            <person name="Goeker M."/>
        </authorList>
    </citation>
    <scope>NUCLEOTIDE SEQUENCE [LARGE SCALE GENOMIC DNA]</scope>
    <source>
        <strain evidence="9 10">DSM 25082</strain>
    </source>
</reference>
<evidence type="ECO:0000256" key="1">
    <source>
        <dbReference type="ARBA" id="ARBA00000971"/>
    </source>
</evidence>
<name>A0A4R6NBG3_9BURK</name>
<dbReference type="InterPro" id="IPR001179">
    <property type="entry name" value="PPIase_FKBP_dom"/>
</dbReference>
<evidence type="ECO:0000256" key="3">
    <source>
        <dbReference type="ARBA" id="ARBA00023110"/>
    </source>
</evidence>
<comment type="caution">
    <text evidence="9">The sequence shown here is derived from an EMBL/GenBank/DDBJ whole genome shotgun (WGS) entry which is preliminary data.</text>
</comment>
<keyword evidence="10" id="KW-1185">Reference proteome</keyword>
<dbReference type="SUPFAM" id="SSF54534">
    <property type="entry name" value="FKBP-like"/>
    <property type="match status" value="1"/>
</dbReference>
<evidence type="ECO:0000256" key="2">
    <source>
        <dbReference type="ARBA" id="ARBA00006577"/>
    </source>
</evidence>
<comment type="function">
    <text evidence="5">PPIases accelerate the folding of proteins.</text>
</comment>
<dbReference type="FunFam" id="3.10.50.40:FF:000006">
    <property type="entry name" value="Peptidyl-prolyl cis-trans isomerase"/>
    <property type="match status" value="1"/>
</dbReference>
<dbReference type="PANTHER" id="PTHR43811">
    <property type="entry name" value="FKBP-TYPE PEPTIDYL-PROLYL CIS-TRANS ISOMERASE FKPA"/>
    <property type="match status" value="1"/>
</dbReference>
<keyword evidence="3 6" id="KW-0697">Rotamase</keyword>
<accession>A0A4R6NBG3</accession>
<dbReference type="EC" id="5.2.1.8" evidence="7"/>
<feature type="domain" description="PPIase FKBP-type" evidence="8">
    <location>
        <begin position="82"/>
        <end position="177"/>
    </location>
</feature>
<dbReference type="GO" id="GO:0003755">
    <property type="term" value="F:peptidyl-prolyl cis-trans isomerase activity"/>
    <property type="evidence" value="ECO:0007669"/>
    <property type="project" value="UniProtKB-UniRule"/>
</dbReference>
<dbReference type="PROSITE" id="PS50059">
    <property type="entry name" value="FKBP_PPIASE"/>
    <property type="match status" value="1"/>
</dbReference>
<dbReference type="InterPro" id="IPR046357">
    <property type="entry name" value="PPIase_dom_sf"/>
</dbReference>
<dbReference type="PANTHER" id="PTHR43811:SF19">
    <property type="entry name" value="39 KDA FK506-BINDING NUCLEAR PROTEIN"/>
    <property type="match status" value="1"/>
</dbReference>
<dbReference type="AlphaFoldDB" id="A0A4R6NBG3"/>
<evidence type="ECO:0000256" key="5">
    <source>
        <dbReference type="ARBA" id="ARBA00056164"/>
    </source>
</evidence>